<proteinExistence type="predicted"/>
<keyword evidence="2" id="KW-1185">Reference proteome</keyword>
<comment type="caution">
    <text evidence="1">The sequence shown here is derived from an EMBL/GenBank/DDBJ whole genome shotgun (WGS) entry which is preliminary data.</text>
</comment>
<name>A0ACB0YGY6_MELEN</name>
<gene>
    <name evidence="1" type="ORF">MENTE1834_LOCUS12068</name>
</gene>
<dbReference type="EMBL" id="CAVMJV010000012">
    <property type="protein sequence ID" value="CAK5046432.1"/>
    <property type="molecule type" value="Genomic_DNA"/>
</dbReference>
<protein>
    <submittedName>
        <fullName evidence="1">Uncharacterized protein</fullName>
    </submittedName>
</protein>
<sequence length="290" mass="32791">MILMSFDSARLALSNEILFDQFTLCLFFEIFPKCQISEFRVRDSTFPKSEFRFAISIFFYPRKILFLIFKIFFRRDPNSPGLPGIQSKPSIKTSPPTLLLFPWQSQDSHNSFNKRNFTTTFNLYKQILGIAVIHGEQKVDEESGREDGRQSPPTASLGVSYEFLPPNVPKDKPPLTVVGDVSNKIAIIVDDIIDDAHSFVAVAEVLKARGAKKIYVVATHGLLSLDAPSLLEASPIDEIIVTNTVPHEIQKQRCHKIKTVDISLLLCEAIRRIYNNESMAPLFKDLTIDD</sequence>
<dbReference type="Proteomes" id="UP001497535">
    <property type="component" value="Unassembled WGS sequence"/>
</dbReference>
<accession>A0ACB0YGY6</accession>
<reference evidence="1" key="1">
    <citation type="submission" date="2023-11" db="EMBL/GenBank/DDBJ databases">
        <authorList>
            <person name="Poullet M."/>
        </authorList>
    </citation>
    <scope>NUCLEOTIDE SEQUENCE</scope>
    <source>
        <strain evidence="1">E1834</strain>
    </source>
</reference>
<evidence type="ECO:0000313" key="1">
    <source>
        <dbReference type="EMBL" id="CAK5046432.1"/>
    </source>
</evidence>
<organism evidence="1 2">
    <name type="scientific">Meloidogyne enterolobii</name>
    <name type="common">Root-knot nematode worm</name>
    <name type="synonym">Meloidogyne mayaguensis</name>
    <dbReference type="NCBI Taxonomy" id="390850"/>
    <lineage>
        <taxon>Eukaryota</taxon>
        <taxon>Metazoa</taxon>
        <taxon>Ecdysozoa</taxon>
        <taxon>Nematoda</taxon>
        <taxon>Chromadorea</taxon>
        <taxon>Rhabditida</taxon>
        <taxon>Tylenchina</taxon>
        <taxon>Tylenchomorpha</taxon>
        <taxon>Tylenchoidea</taxon>
        <taxon>Meloidogynidae</taxon>
        <taxon>Meloidogyninae</taxon>
        <taxon>Meloidogyne</taxon>
    </lineage>
</organism>
<evidence type="ECO:0000313" key="2">
    <source>
        <dbReference type="Proteomes" id="UP001497535"/>
    </source>
</evidence>